<gene>
    <name evidence="1" type="ORF">DPEC_G00182160</name>
</gene>
<evidence type="ECO:0000313" key="1">
    <source>
        <dbReference type="EMBL" id="KAJ8000610.1"/>
    </source>
</evidence>
<dbReference type="EMBL" id="CM055742">
    <property type="protein sequence ID" value="KAJ8000610.1"/>
    <property type="molecule type" value="Genomic_DNA"/>
</dbReference>
<protein>
    <submittedName>
        <fullName evidence="1">Uncharacterized protein</fullName>
    </submittedName>
</protein>
<accession>A0ACC2GAV0</accession>
<name>A0ACC2GAV0_DALPE</name>
<dbReference type="Proteomes" id="UP001157502">
    <property type="component" value="Chromosome 15"/>
</dbReference>
<sequence length="95" mass="10888">MRRRERSLRHQREMRKPEKECYLSGTRIWPHGSDACESGRSSGISPPIKRTRRTGATRRTGKPVVLRASPPTGPEKKNVIDNDPTEEKKDQQPIL</sequence>
<reference evidence="1" key="1">
    <citation type="submission" date="2021-05" db="EMBL/GenBank/DDBJ databases">
        <authorList>
            <person name="Pan Q."/>
            <person name="Jouanno E."/>
            <person name="Zahm M."/>
            <person name="Klopp C."/>
            <person name="Cabau C."/>
            <person name="Louis A."/>
            <person name="Berthelot C."/>
            <person name="Parey E."/>
            <person name="Roest Crollius H."/>
            <person name="Montfort J."/>
            <person name="Robinson-Rechavi M."/>
            <person name="Bouchez O."/>
            <person name="Lampietro C."/>
            <person name="Lopez Roques C."/>
            <person name="Donnadieu C."/>
            <person name="Postlethwait J."/>
            <person name="Bobe J."/>
            <person name="Dillon D."/>
            <person name="Chandos A."/>
            <person name="von Hippel F."/>
            <person name="Guiguen Y."/>
        </authorList>
    </citation>
    <scope>NUCLEOTIDE SEQUENCE</scope>
    <source>
        <strain evidence="1">YG-Jan2019</strain>
    </source>
</reference>
<comment type="caution">
    <text evidence="1">The sequence shown here is derived from an EMBL/GenBank/DDBJ whole genome shotgun (WGS) entry which is preliminary data.</text>
</comment>
<keyword evidence="2" id="KW-1185">Reference proteome</keyword>
<proteinExistence type="predicted"/>
<organism evidence="1 2">
    <name type="scientific">Dallia pectoralis</name>
    <name type="common">Alaska blackfish</name>
    <dbReference type="NCBI Taxonomy" id="75939"/>
    <lineage>
        <taxon>Eukaryota</taxon>
        <taxon>Metazoa</taxon>
        <taxon>Chordata</taxon>
        <taxon>Craniata</taxon>
        <taxon>Vertebrata</taxon>
        <taxon>Euteleostomi</taxon>
        <taxon>Actinopterygii</taxon>
        <taxon>Neopterygii</taxon>
        <taxon>Teleostei</taxon>
        <taxon>Protacanthopterygii</taxon>
        <taxon>Esociformes</taxon>
        <taxon>Umbridae</taxon>
        <taxon>Dallia</taxon>
    </lineage>
</organism>
<evidence type="ECO:0000313" key="2">
    <source>
        <dbReference type="Proteomes" id="UP001157502"/>
    </source>
</evidence>